<dbReference type="GO" id="GO:0016020">
    <property type="term" value="C:membrane"/>
    <property type="evidence" value="ECO:0007669"/>
    <property type="project" value="UniProtKB-SubCell"/>
</dbReference>
<comment type="catalytic activity">
    <reaction evidence="22">
        <text>dodecanoyl-CoA + H2O = dodecanoate + CoA + H(+)</text>
        <dbReference type="Rhea" id="RHEA:30135"/>
        <dbReference type="ChEBI" id="CHEBI:15377"/>
        <dbReference type="ChEBI" id="CHEBI:15378"/>
        <dbReference type="ChEBI" id="CHEBI:18262"/>
        <dbReference type="ChEBI" id="CHEBI:57287"/>
        <dbReference type="ChEBI" id="CHEBI:57375"/>
    </reaction>
    <physiologicalReaction direction="left-to-right" evidence="22">
        <dbReference type="Rhea" id="RHEA:30136"/>
    </physiologicalReaction>
</comment>
<evidence type="ECO:0000256" key="15">
    <source>
        <dbReference type="ARBA" id="ARBA00038456"/>
    </source>
</evidence>
<evidence type="ECO:0000256" key="14">
    <source>
        <dbReference type="ARBA" id="ARBA00037002"/>
    </source>
</evidence>
<reference evidence="26 27" key="1">
    <citation type="submission" date="2020-07" db="EMBL/GenBank/DDBJ databases">
        <title>Sequencing the genomes of 1000 actinobacteria strains.</title>
        <authorList>
            <person name="Klenk H.-P."/>
        </authorList>
    </citation>
    <scope>NUCLEOTIDE SEQUENCE [LARGE SCALE GENOMIC DNA]</scope>
    <source>
        <strain evidence="26 27">DSM 42178</strain>
    </source>
</reference>
<comment type="catalytic activity">
    <reaction evidence="20">
        <text>hexadecanoyl-CoA + H2O = hexadecanoate + CoA + H(+)</text>
        <dbReference type="Rhea" id="RHEA:16645"/>
        <dbReference type="ChEBI" id="CHEBI:7896"/>
        <dbReference type="ChEBI" id="CHEBI:15377"/>
        <dbReference type="ChEBI" id="CHEBI:15378"/>
        <dbReference type="ChEBI" id="CHEBI:57287"/>
        <dbReference type="ChEBI" id="CHEBI:57379"/>
        <dbReference type="EC" id="3.1.2.2"/>
    </reaction>
    <physiologicalReaction direction="left-to-right" evidence="20">
        <dbReference type="Rhea" id="RHEA:16646"/>
    </physiologicalReaction>
</comment>
<dbReference type="Pfam" id="PF03061">
    <property type="entry name" value="4HBT"/>
    <property type="match status" value="1"/>
</dbReference>
<feature type="region of interest" description="Disordered" evidence="24">
    <location>
        <begin position="1"/>
        <end position="53"/>
    </location>
</feature>
<comment type="catalytic activity">
    <reaction evidence="21">
        <text>decanoyl-CoA + H2O = decanoate + CoA + H(+)</text>
        <dbReference type="Rhea" id="RHEA:40059"/>
        <dbReference type="ChEBI" id="CHEBI:15377"/>
        <dbReference type="ChEBI" id="CHEBI:15378"/>
        <dbReference type="ChEBI" id="CHEBI:27689"/>
        <dbReference type="ChEBI" id="CHEBI:57287"/>
        <dbReference type="ChEBI" id="CHEBI:61430"/>
    </reaction>
    <physiologicalReaction direction="left-to-right" evidence="21">
        <dbReference type="Rhea" id="RHEA:40060"/>
    </physiologicalReaction>
</comment>
<evidence type="ECO:0000256" key="24">
    <source>
        <dbReference type="SAM" id="MobiDB-lite"/>
    </source>
</evidence>
<evidence type="ECO:0000256" key="16">
    <source>
        <dbReference type="ARBA" id="ARBA00038848"/>
    </source>
</evidence>
<protein>
    <recommendedName>
        <fullName evidence="17">Acyl-coenzyme A thioesterase THEM4</fullName>
        <ecNumber evidence="16">3.1.2.2</ecNumber>
    </recommendedName>
    <alternativeName>
        <fullName evidence="18">Thioesterase superfamily member 4</fullName>
    </alternativeName>
</protein>
<dbReference type="EC" id="3.1.2.2" evidence="16"/>
<feature type="domain" description="Thioesterase" evidence="25">
    <location>
        <begin position="100"/>
        <end position="169"/>
    </location>
</feature>
<evidence type="ECO:0000256" key="22">
    <source>
        <dbReference type="ARBA" id="ARBA00048074"/>
    </source>
</evidence>
<keyword evidence="4" id="KW-1003">Cell membrane</keyword>
<comment type="catalytic activity">
    <reaction evidence="13">
        <text>(5Z,8Z,11Z,14Z)-eicosatetraenoyl-CoA + H2O = (5Z,8Z,11Z,14Z)-eicosatetraenoate + CoA + H(+)</text>
        <dbReference type="Rhea" id="RHEA:40151"/>
        <dbReference type="ChEBI" id="CHEBI:15377"/>
        <dbReference type="ChEBI" id="CHEBI:15378"/>
        <dbReference type="ChEBI" id="CHEBI:32395"/>
        <dbReference type="ChEBI" id="CHEBI:57287"/>
        <dbReference type="ChEBI" id="CHEBI:57368"/>
    </reaction>
    <physiologicalReaction direction="left-to-right" evidence="13">
        <dbReference type="Rhea" id="RHEA:40152"/>
    </physiologicalReaction>
</comment>
<dbReference type="CDD" id="cd03443">
    <property type="entry name" value="PaaI_thioesterase"/>
    <property type="match status" value="1"/>
</dbReference>
<dbReference type="InterPro" id="IPR029069">
    <property type="entry name" value="HotDog_dom_sf"/>
</dbReference>
<dbReference type="GO" id="GO:0005737">
    <property type="term" value="C:cytoplasm"/>
    <property type="evidence" value="ECO:0007669"/>
    <property type="project" value="UniProtKB-SubCell"/>
</dbReference>
<evidence type="ECO:0000256" key="8">
    <source>
        <dbReference type="ARBA" id="ARBA00022832"/>
    </source>
</evidence>
<feature type="compositionally biased region" description="Low complexity" evidence="24">
    <location>
        <begin position="13"/>
        <end position="26"/>
    </location>
</feature>
<name>A0A852ZL59_9ACTN</name>
<gene>
    <name evidence="26" type="ORF">FHU37_000086</name>
</gene>
<evidence type="ECO:0000256" key="4">
    <source>
        <dbReference type="ARBA" id="ARBA00022475"/>
    </source>
</evidence>
<comment type="subcellular location">
    <subcellularLocation>
        <location evidence="3">Cell projection</location>
        <location evidence="3">Ruffle membrane</location>
    </subcellularLocation>
    <subcellularLocation>
        <location evidence="2">Cytoplasm</location>
    </subcellularLocation>
    <subcellularLocation>
        <location evidence="1">Membrane</location>
        <topology evidence="1">Peripheral membrane protein</topology>
    </subcellularLocation>
</comment>
<sequence>MTMPADGTGPTDASGPVPAPGAAAGPDGPPPGERAPAPPAPPRRHPNAPPPGSVLGPHYDGCFGCGPRAPGGLRLVVRAGEGVSVHTVFTPTTEHQGAPGITHGGMLAAALDETLGSLNWLLMTTSVTARLETDYRAPVPLGTALHLTARCTGVQGRKIHAEAEGRTGSPDGPLAVVARALFVRVGLAHFTAHGRAEEVAAAARDPESIRSMTRIFEVNS</sequence>
<keyword evidence="11" id="KW-0472">Membrane</keyword>
<evidence type="ECO:0000256" key="23">
    <source>
        <dbReference type="ARBA" id="ARBA00048180"/>
    </source>
</evidence>
<comment type="caution">
    <text evidence="26">The sequence shown here is derived from an EMBL/GenBank/DDBJ whole genome shotgun (WGS) entry which is preliminary data.</text>
</comment>
<feature type="compositionally biased region" description="Pro residues" evidence="24">
    <location>
        <begin position="27"/>
        <end position="52"/>
    </location>
</feature>
<dbReference type="InterPro" id="IPR052365">
    <property type="entry name" value="THEM4/THEM5_acyl-CoA_thioest"/>
</dbReference>
<keyword evidence="8" id="KW-0276">Fatty acid metabolism</keyword>
<keyword evidence="6" id="KW-0053">Apoptosis</keyword>
<evidence type="ECO:0000256" key="2">
    <source>
        <dbReference type="ARBA" id="ARBA00004496"/>
    </source>
</evidence>
<evidence type="ECO:0000256" key="21">
    <source>
        <dbReference type="ARBA" id="ARBA00047969"/>
    </source>
</evidence>
<evidence type="ECO:0000256" key="9">
    <source>
        <dbReference type="ARBA" id="ARBA00022946"/>
    </source>
</evidence>
<evidence type="ECO:0000256" key="11">
    <source>
        <dbReference type="ARBA" id="ARBA00023136"/>
    </source>
</evidence>
<evidence type="ECO:0000256" key="1">
    <source>
        <dbReference type="ARBA" id="ARBA00004170"/>
    </source>
</evidence>
<dbReference type="GO" id="GO:0016787">
    <property type="term" value="F:hydrolase activity"/>
    <property type="evidence" value="ECO:0007669"/>
    <property type="project" value="UniProtKB-KW"/>
</dbReference>
<comment type="catalytic activity">
    <reaction evidence="19">
        <text>octanoyl-CoA + H2O = octanoate + CoA + H(+)</text>
        <dbReference type="Rhea" id="RHEA:30143"/>
        <dbReference type="ChEBI" id="CHEBI:15377"/>
        <dbReference type="ChEBI" id="CHEBI:15378"/>
        <dbReference type="ChEBI" id="CHEBI:25646"/>
        <dbReference type="ChEBI" id="CHEBI:57287"/>
        <dbReference type="ChEBI" id="CHEBI:57386"/>
    </reaction>
    <physiologicalReaction direction="left-to-right" evidence="19">
        <dbReference type="Rhea" id="RHEA:30144"/>
    </physiologicalReaction>
</comment>
<evidence type="ECO:0000256" key="3">
    <source>
        <dbReference type="ARBA" id="ARBA00004632"/>
    </source>
</evidence>
<evidence type="ECO:0000256" key="12">
    <source>
        <dbReference type="ARBA" id="ARBA00023273"/>
    </source>
</evidence>
<evidence type="ECO:0000313" key="27">
    <source>
        <dbReference type="Proteomes" id="UP000567795"/>
    </source>
</evidence>
<keyword evidence="12" id="KW-0966">Cell projection</keyword>
<evidence type="ECO:0000256" key="7">
    <source>
        <dbReference type="ARBA" id="ARBA00022801"/>
    </source>
</evidence>
<keyword evidence="10" id="KW-0443">Lipid metabolism</keyword>
<organism evidence="26 27">
    <name type="scientific">Allostreptomyces psammosilenae</name>
    <dbReference type="NCBI Taxonomy" id="1892865"/>
    <lineage>
        <taxon>Bacteria</taxon>
        <taxon>Bacillati</taxon>
        <taxon>Actinomycetota</taxon>
        <taxon>Actinomycetes</taxon>
        <taxon>Kitasatosporales</taxon>
        <taxon>Streptomycetaceae</taxon>
        <taxon>Allostreptomyces</taxon>
    </lineage>
</organism>
<dbReference type="PANTHER" id="PTHR12418">
    <property type="entry name" value="ACYL-COENZYME A THIOESTERASE THEM4"/>
    <property type="match status" value="1"/>
</dbReference>
<dbReference type="AlphaFoldDB" id="A0A852ZL59"/>
<evidence type="ECO:0000256" key="17">
    <source>
        <dbReference type="ARBA" id="ARBA00040123"/>
    </source>
</evidence>
<evidence type="ECO:0000256" key="5">
    <source>
        <dbReference type="ARBA" id="ARBA00022490"/>
    </source>
</evidence>
<evidence type="ECO:0000259" key="25">
    <source>
        <dbReference type="Pfam" id="PF03061"/>
    </source>
</evidence>
<evidence type="ECO:0000256" key="18">
    <source>
        <dbReference type="ARBA" id="ARBA00043210"/>
    </source>
</evidence>
<dbReference type="GO" id="GO:0006631">
    <property type="term" value="P:fatty acid metabolic process"/>
    <property type="evidence" value="ECO:0007669"/>
    <property type="project" value="UniProtKB-KW"/>
</dbReference>
<keyword evidence="9" id="KW-0809">Transit peptide</keyword>
<dbReference type="PANTHER" id="PTHR12418:SF19">
    <property type="entry name" value="ACYL-COENZYME A THIOESTERASE THEM4"/>
    <property type="match status" value="1"/>
</dbReference>
<evidence type="ECO:0000256" key="19">
    <source>
        <dbReference type="ARBA" id="ARBA00047588"/>
    </source>
</evidence>
<keyword evidence="5" id="KW-0963">Cytoplasm</keyword>
<evidence type="ECO:0000256" key="10">
    <source>
        <dbReference type="ARBA" id="ARBA00023098"/>
    </source>
</evidence>
<evidence type="ECO:0000313" key="26">
    <source>
        <dbReference type="EMBL" id="NYI03143.1"/>
    </source>
</evidence>
<dbReference type="Proteomes" id="UP000567795">
    <property type="component" value="Unassembled WGS sequence"/>
</dbReference>
<accession>A0A852ZL59</accession>
<comment type="catalytic activity">
    <reaction evidence="23">
        <text>tetradecanoyl-CoA + H2O = tetradecanoate + CoA + H(+)</text>
        <dbReference type="Rhea" id="RHEA:40119"/>
        <dbReference type="ChEBI" id="CHEBI:15377"/>
        <dbReference type="ChEBI" id="CHEBI:15378"/>
        <dbReference type="ChEBI" id="CHEBI:30807"/>
        <dbReference type="ChEBI" id="CHEBI:57287"/>
        <dbReference type="ChEBI" id="CHEBI:57385"/>
    </reaction>
    <physiologicalReaction direction="left-to-right" evidence="23">
        <dbReference type="Rhea" id="RHEA:40120"/>
    </physiologicalReaction>
</comment>
<dbReference type="EMBL" id="JACBZD010000001">
    <property type="protein sequence ID" value="NYI03143.1"/>
    <property type="molecule type" value="Genomic_DNA"/>
</dbReference>
<keyword evidence="27" id="KW-1185">Reference proteome</keyword>
<comment type="catalytic activity">
    <reaction evidence="14">
        <text>(9Z)-octadecenoyl-CoA + H2O = (9Z)-octadecenoate + CoA + H(+)</text>
        <dbReference type="Rhea" id="RHEA:40139"/>
        <dbReference type="ChEBI" id="CHEBI:15377"/>
        <dbReference type="ChEBI" id="CHEBI:15378"/>
        <dbReference type="ChEBI" id="CHEBI:30823"/>
        <dbReference type="ChEBI" id="CHEBI:57287"/>
        <dbReference type="ChEBI" id="CHEBI:57387"/>
    </reaction>
    <physiologicalReaction direction="left-to-right" evidence="14">
        <dbReference type="Rhea" id="RHEA:40140"/>
    </physiologicalReaction>
</comment>
<comment type="similarity">
    <text evidence="15">Belongs to the THEM4/THEM5 thioesterase family.</text>
</comment>
<dbReference type="SUPFAM" id="SSF54637">
    <property type="entry name" value="Thioesterase/thiol ester dehydrase-isomerase"/>
    <property type="match status" value="1"/>
</dbReference>
<evidence type="ECO:0000256" key="6">
    <source>
        <dbReference type="ARBA" id="ARBA00022703"/>
    </source>
</evidence>
<dbReference type="InterPro" id="IPR006683">
    <property type="entry name" value="Thioestr_dom"/>
</dbReference>
<dbReference type="Gene3D" id="3.10.129.10">
    <property type="entry name" value="Hotdog Thioesterase"/>
    <property type="match status" value="1"/>
</dbReference>
<proteinExistence type="inferred from homology"/>
<evidence type="ECO:0000256" key="13">
    <source>
        <dbReference type="ARBA" id="ARBA00035852"/>
    </source>
</evidence>
<keyword evidence="7" id="KW-0378">Hydrolase</keyword>
<evidence type="ECO:0000256" key="20">
    <source>
        <dbReference type="ARBA" id="ARBA00047734"/>
    </source>
</evidence>